<gene>
    <name evidence="2" type="ORF">GCM10011521_07520</name>
</gene>
<proteinExistence type="predicted"/>
<protein>
    <submittedName>
        <fullName evidence="2">Uncharacterized protein</fullName>
    </submittedName>
</protein>
<organism evidence="2 3">
    <name type="scientific">Arenimonas soli</name>
    <dbReference type="NCBI Taxonomy" id="2269504"/>
    <lineage>
        <taxon>Bacteria</taxon>
        <taxon>Pseudomonadati</taxon>
        <taxon>Pseudomonadota</taxon>
        <taxon>Gammaproteobacteria</taxon>
        <taxon>Lysobacterales</taxon>
        <taxon>Lysobacteraceae</taxon>
        <taxon>Arenimonas</taxon>
    </lineage>
</organism>
<reference evidence="3" key="1">
    <citation type="journal article" date="2019" name="Int. J. Syst. Evol. Microbiol.">
        <title>The Global Catalogue of Microorganisms (GCM) 10K type strain sequencing project: providing services to taxonomists for standard genome sequencing and annotation.</title>
        <authorList>
            <consortium name="The Broad Institute Genomics Platform"/>
            <consortium name="The Broad Institute Genome Sequencing Center for Infectious Disease"/>
            <person name="Wu L."/>
            <person name="Ma J."/>
        </authorList>
    </citation>
    <scope>NUCLEOTIDE SEQUENCE [LARGE SCALE GENOMIC DNA]</scope>
    <source>
        <strain evidence="3">CGMCC 1.15905</strain>
    </source>
</reference>
<feature type="chain" id="PRO_5045360306" evidence="1">
    <location>
        <begin position="18"/>
        <end position="135"/>
    </location>
</feature>
<evidence type="ECO:0000313" key="3">
    <source>
        <dbReference type="Proteomes" id="UP000623419"/>
    </source>
</evidence>
<evidence type="ECO:0000256" key="1">
    <source>
        <dbReference type="SAM" id="SignalP"/>
    </source>
</evidence>
<dbReference type="Proteomes" id="UP000623419">
    <property type="component" value="Unassembled WGS sequence"/>
</dbReference>
<feature type="signal peptide" evidence="1">
    <location>
        <begin position="1"/>
        <end position="17"/>
    </location>
</feature>
<name>A0ABQ1HD50_9GAMM</name>
<keyword evidence="1" id="KW-0732">Signal</keyword>
<dbReference type="Pfam" id="PF20101">
    <property type="entry name" value="DUF6491"/>
    <property type="match status" value="1"/>
</dbReference>
<comment type="caution">
    <text evidence="2">The sequence shown here is derived from an EMBL/GenBank/DDBJ whole genome shotgun (WGS) entry which is preliminary data.</text>
</comment>
<accession>A0ABQ1HD50</accession>
<dbReference type="RefSeq" id="WP_188661482.1">
    <property type="nucleotide sequence ID" value="NZ_BMKC01000001.1"/>
</dbReference>
<evidence type="ECO:0000313" key="2">
    <source>
        <dbReference type="EMBL" id="GGA71866.1"/>
    </source>
</evidence>
<sequence>MRHVLSLLALIPLAACTGTGTGSGPAPSRAGVVAHPSECLDPDRARGWTHIDDSTLLVDAGNRKYRVVLAESCFSLGTSPELRFEGDSINNRVCGHVGEYVVSGRQRCRIQRVERLDDAAYLDAVQAGDGRRGDD</sequence>
<dbReference type="InterPro" id="IPR045500">
    <property type="entry name" value="DUF6491"/>
</dbReference>
<keyword evidence="3" id="KW-1185">Reference proteome</keyword>
<dbReference type="EMBL" id="BMKC01000001">
    <property type="protein sequence ID" value="GGA71866.1"/>
    <property type="molecule type" value="Genomic_DNA"/>
</dbReference>